<evidence type="ECO:0000313" key="2">
    <source>
        <dbReference type="EMBL" id="MBB3329039.1"/>
    </source>
</evidence>
<dbReference type="PROSITE" id="PS51257">
    <property type="entry name" value="PROKAR_LIPOPROTEIN"/>
    <property type="match status" value="1"/>
</dbReference>
<sequence>MRHWFAGRGLLVGSCLLAFVGTACTPSGPPPTPPTTVASATPTENVQEREERLAYQAAEASYREFRAEVERVYSRGGAAKPTSVMKATAGGQYLASYQEVSEAYLGLKHRSKGELRIDYVHRGGFSPSELVLDVCEDGRGVVTYDRKGKKLYTDDVRKLSLTARPAAGTWKIWTGKGEKASSCD</sequence>
<feature type="signal peptide" evidence="1">
    <location>
        <begin position="1"/>
        <end position="25"/>
    </location>
</feature>
<organism evidence="2 3">
    <name type="scientific">Microlunatus antarcticus</name>
    <dbReference type="NCBI Taxonomy" id="53388"/>
    <lineage>
        <taxon>Bacteria</taxon>
        <taxon>Bacillati</taxon>
        <taxon>Actinomycetota</taxon>
        <taxon>Actinomycetes</taxon>
        <taxon>Propionibacteriales</taxon>
        <taxon>Propionibacteriaceae</taxon>
        <taxon>Microlunatus</taxon>
    </lineage>
</organism>
<comment type="caution">
    <text evidence="2">The sequence shown here is derived from an EMBL/GenBank/DDBJ whole genome shotgun (WGS) entry which is preliminary data.</text>
</comment>
<dbReference type="EMBL" id="JACHZG010000011">
    <property type="protein sequence ID" value="MBB3329039.1"/>
    <property type="molecule type" value="Genomic_DNA"/>
</dbReference>
<accession>A0A7W5JZ84</accession>
<evidence type="ECO:0000256" key="1">
    <source>
        <dbReference type="SAM" id="SignalP"/>
    </source>
</evidence>
<dbReference type="RefSeq" id="WP_183342556.1">
    <property type="nucleotide sequence ID" value="NZ_JACHZG010000011.1"/>
</dbReference>
<keyword evidence="1" id="KW-0732">Signal</keyword>
<proteinExistence type="predicted"/>
<evidence type="ECO:0008006" key="4">
    <source>
        <dbReference type="Google" id="ProtNLM"/>
    </source>
</evidence>
<evidence type="ECO:0000313" key="3">
    <source>
        <dbReference type="Proteomes" id="UP000565572"/>
    </source>
</evidence>
<gene>
    <name evidence="2" type="ORF">FHX39_004036</name>
</gene>
<dbReference type="Proteomes" id="UP000565572">
    <property type="component" value="Unassembled WGS sequence"/>
</dbReference>
<dbReference type="AlphaFoldDB" id="A0A7W5JZ84"/>
<reference evidence="2 3" key="1">
    <citation type="submission" date="2020-08" db="EMBL/GenBank/DDBJ databases">
        <title>Sequencing the genomes of 1000 actinobacteria strains.</title>
        <authorList>
            <person name="Klenk H.-P."/>
        </authorList>
    </citation>
    <scope>NUCLEOTIDE SEQUENCE [LARGE SCALE GENOMIC DNA]</scope>
    <source>
        <strain evidence="2 3">DSM 11053</strain>
    </source>
</reference>
<protein>
    <recommendedName>
        <fullName evidence="4">Lipoprotein</fullName>
    </recommendedName>
</protein>
<keyword evidence="3" id="KW-1185">Reference proteome</keyword>
<feature type="chain" id="PRO_5030507885" description="Lipoprotein" evidence="1">
    <location>
        <begin position="26"/>
        <end position="184"/>
    </location>
</feature>
<name>A0A7W5JZ84_9ACTN</name>